<evidence type="ECO:0000313" key="2">
    <source>
        <dbReference type="EMBL" id="MFC0476830.1"/>
    </source>
</evidence>
<dbReference type="RefSeq" id="WP_377058630.1">
    <property type="nucleotide sequence ID" value="NZ_JBHLUU010000112.1"/>
</dbReference>
<comment type="caution">
    <text evidence="2">The sequence shown here is derived from an EMBL/GenBank/DDBJ whole genome shotgun (WGS) entry which is preliminary data.</text>
</comment>
<keyword evidence="1" id="KW-0472">Membrane</keyword>
<keyword evidence="3" id="KW-1185">Reference proteome</keyword>
<keyword evidence="1" id="KW-0812">Transmembrane</keyword>
<name>A0ABV6KVA4_9BACI</name>
<feature type="transmembrane region" description="Helical" evidence="1">
    <location>
        <begin position="26"/>
        <end position="44"/>
    </location>
</feature>
<dbReference type="InterPro" id="IPR024414">
    <property type="entry name" value="Uncharacterised_PrgI"/>
</dbReference>
<dbReference type="EMBL" id="JBHLUU010000112">
    <property type="protein sequence ID" value="MFC0476830.1"/>
    <property type="molecule type" value="Genomic_DNA"/>
</dbReference>
<proteinExistence type="predicted"/>
<feature type="transmembrane region" description="Helical" evidence="1">
    <location>
        <begin position="50"/>
        <end position="74"/>
    </location>
</feature>
<keyword evidence="1" id="KW-1133">Transmembrane helix</keyword>
<sequence length="112" mass="12800">MRKETVPIDMSSEQKTILGFISKRQLIYIVAGGALLYAYVPMVFKLFPNFIIGGVASIISALPVLIAVFIFAFWKKQKLHLNFDQYVMIKIGYKGQIGIWRKGSKPKDWMVK</sequence>
<reference evidence="2 3" key="1">
    <citation type="submission" date="2024-09" db="EMBL/GenBank/DDBJ databases">
        <authorList>
            <person name="Sun Q."/>
            <person name="Mori K."/>
        </authorList>
    </citation>
    <scope>NUCLEOTIDE SEQUENCE [LARGE SCALE GENOMIC DNA]</scope>
    <source>
        <strain evidence="2 3">CGMCC 1.9126</strain>
    </source>
</reference>
<organism evidence="2 3">
    <name type="scientific">Robertmurraya beringensis</name>
    <dbReference type="NCBI Taxonomy" id="641660"/>
    <lineage>
        <taxon>Bacteria</taxon>
        <taxon>Bacillati</taxon>
        <taxon>Bacillota</taxon>
        <taxon>Bacilli</taxon>
        <taxon>Bacillales</taxon>
        <taxon>Bacillaceae</taxon>
        <taxon>Robertmurraya</taxon>
    </lineage>
</organism>
<evidence type="ECO:0000256" key="1">
    <source>
        <dbReference type="SAM" id="Phobius"/>
    </source>
</evidence>
<evidence type="ECO:0000313" key="3">
    <source>
        <dbReference type="Proteomes" id="UP001589738"/>
    </source>
</evidence>
<accession>A0ABV6KVA4</accession>
<protein>
    <submittedName>
        <fullName evidence="2">PrgI family mobile element protein</fullName>
    </submittedName>
</protein>
<dbReference type="Pfam" id="PF12666">
    <property type="entry name" value="PrgI"/>
    <property type="match status" value="1"/>
</dbReference>
<dbReference type="Proteomes" id="UP001589738">
    <property type="component" value="Unassembled WGS sequence"/>
</dbReference>
<gene>
    <name evidence="2" type="ORF">ACFFHF_16630</name>
</gene>